<reference evidence="2 3" key="1">
    <citation type="journal article" date="2016" name="Mol. Biol. Evol.">
        <title>Comparative Genomics of Early-Diverging Mushroom-Forming Fungi Provides Insights into the Origins of Lignocellulose Decay Capabilities.</title>
        <authorList>
            <person name="Nagy L.G."/>
            <person name="Riley R."/>
            <person name="Tritt A."/>
            <person name="Adam C."/>
            <person name="Daum C."/>
            <person name="Floudas D."/>
            <person name="Sun H."/>
            <person name="Yadav J.S."/>
            <person name="Pangilinan J."/>
            <person name="Larsson K.H."/>
            <person name="Matsuura K."/>
            <person name="Barry K."/>
            <person name="Labutti K."/>
            <person name="Kuo R."/>
            <person name="Ohm R.A."/>
            <person name="Bhattacharya S.S."/>
            <person name="Shirouzu T."/>
            <person name="Yoshinaga Y."/>
            <person name="Martin F.M."/>
            <person name="Grigoriev I.V."/>
            <person name="Hibbett D.S."/>
        </authorList>
    </citation>
    <scope>NUCLEOTIDE SEQUENCE [LARGE SCALE GENOMIC DNA]</scope>
    <source>
        <strain evidence="2 3">HHB12029</strain>
    </source>
</reference>
<accession>A0A166BNN1</accession>
<dbReference type="PANTHER" id="PTHR34587:SF2">
    <property type="entry name" value="G-PROTEIN COUPLED RECEPTORS FAMILY 1 PROFILE DOMAIN-CONTAINING PROTEIN"/>
    <property type="match status" value="1"/>
</dbReference>
<gene>
    <name evidence="2" type="ORF">EXIGLDRAFT_664752</name>
</gene>
<dbReference type="AlphaFoldDB" id="A0A166BNN1"/>
<keyword evidence="3" id="KW-1185">Reference proteome</keyword>
<name>A0A166BNN1_EXIGL</name>
<proteinExistence type="predicted"/>
<feature type="chain" id="PRO_5007871296" description="Galactose oxidase-like Early set domain-containing protein" evidence="1">
    <location>
        <begin position="20"/>
        <end position="262"/>
    </location>
</feature>
<protein>
    <recommendedName>
        <fullName evidence="4">Galactose oxidase-like Early set domain-containing protein</fullName>
    </recommendedName>
</protein>
<keyword evidence="1" id="KW-0732">Signal</keyword>
<dbReference type="Proteomes" id="UP000077266">
    <property type="component" value="Unassembled WGS sequence"/>
</dbReference>
<dbReference type="OrthoDB" id="2336871at2759"/>
<evidence type="ECO:0000313" key="3">
    <source>
        <dbReference type="Proteomes" id="UP000077266"/>
    </source>
</evidence>
<dbReference type="PANTHER" id="PTHR34587">
    <property type="entry name" value="VWFA DOMAIN-CONTAINING PROTEIN"/>
    <property type="match status" value="1"/>
</dbReference>
<sequence length="262" mass="28259">MMFTTQLWLATLLFTAALALPPNLKSRKLSFGQDLQASLSLDPSLVQIGYFSDGLSPSSSDGKVASDTSFNNFINHCATRPGVSLTNGEQVLAGSCSSTPMGFLAPKNRMPHAKFVFPFNTAVIPPNTTFTIRLAVRNLVTGHFANPDTNFHAAPQETDPDTGEVIGHSHMALQTIKSLESTEPIDPQVFVLFKGLNEKADDKGELSVVVPDGLPDEGFYRLASINSATNHQPALVAVAQRGPLDDMIYFEVRKGAKMPQSP</sequence>
<dbReference type="InParanoid" id="A0A166BNN1"/>
<dbReference type="STRING" id="1314781.A0A166BNN1"/>
<evidence type="ECO:0000313" key="2">
    <source>
        <dbReference type="EMBL" id="KZW02760.1"/>
    </source>
</evidence>
<dbReference type="InterPro" id="IPR053216">
    <property type="entry name" value="Appressorial_penetr-assoc"/>
</dbReference>
<organism evidence="2 3">
    <name type="scientific">Exidia glandulosa HHB12029</name>
    <dbReference type="NCBI Taxonomy" id="1314781"/>
    <lineage>
        <taxon>Eukaryota</taxon>
        <taxon>Fungi</taxon>
        <taxon>Dikarya</taxon>
        <taxon>Basidiomycota</taxon>
        <taxon>Agaricomycotina</taxon>
        <taxon>Agaricomycetes</taxon>
        <taxon>Auriculariales</taxon>
        <taxon>Exidiaceae</taxon>
        <taxon>Exidia</taxon>
    </lineage>
</organism>
<evidence type="ECO:0000256" key="1">
    <source>
        <dbReference type="SAM" id="SignalP"/>
    </source>
</evidence>
<dbReference type="EMBL" id="KV425886">
    <property type="protein sequence ID" value="KZW02760.1"/>
    <property type="molecule type" value="Genomic_DNA"/>
</dbReference>
<feature type="signal peptide" evidence="1">
    <location>
        <begin position="1"/>
        <end position="19"/>
    </location>
</feature>
<evidence type="ECO:0008006" key="4">
    <source>
        <dbReference type="Google" id="ProtNLM"/>
    </source>
</evidence>